<dbReference type="GO" id="GO:0004497">
    <property type="term" value="F:monooxygenase activity"/>
    <property type="evidence" value="ECO:0007669"/>
    <property type="project" value="UniProtKB-ARBA"/>
</dbReference>
<dbReference type="PATRIC" id="fig|66712.6.peg.1445"/>
<evidence type="ECO:0000256" key="3">
    <source>
        <dbReference type="ARBA" id="ARBA00023004"/>
    </source>
</evidence>
<proteinExistence type="predicted"/>
<keyword evidence="3" id="KW-0408">Iron</keyword>
<dbReference type="InterPro" id="IPR017941">
    <property type="entry name" value="Rieske_2Fe-2S"/>
</dbReference>
<protein>
    <submittedName>
        <fullName evidence="6">Dioxygenase</fullName>
    </submittedName>
</protein>
<dbReference type="KEGG" id="pfre:RM25_1416"/>
<keyword evidence="1" id="KW-0001">2Fe-2S</keyword>
<keyword evidence="6" id="KW-0560">Oxidoreductase</keyword>
<dbReference type="GeneID" id="61221871"/>
<dbReference type="EMBL" id="LM676436">
    <property type="protein sequence ID" value="CEP27420.1"/>
    <property type="molecule type" value="Genomic_DNA"/>
</dbReference>
<keyword evidence="6" id="KW-0223">Dioxygenase</keyword>
<dbReference type="GO" id="GO:0051213">
    <property type="term" value="F:dioxygenase activity"/>
    <property type="evidence" value="ECO:0007669"/>
    <property type="project" value="UniProtKB-KW"/>
</dbReference>
<evidence type="ECO:0000256" key="1">
    <source>
        <dbReference type="ARBA" id="ARBA00022714"/>
    </source>
</evidence>
<keyword evidence="2" id="KW-0479">Metal-binding</keyword>
<dbReference type="Gene3D" id="2.102.10.10">
    <property type="entry name" value="Rieske [2Fe-2S] iron-sulphur domain"/>
    <property type="match status" value="1"/>
</dbReference>
<evidence type="ECO:0000259" key="5">
    <source>
        <dbReference type="PROSITE" id="PS51296"/>
    </source>
</evidence>
<sequence length="115" mass="12379">MSFTAVATLSDLDDGPLGIEVDHPTEGALPVVLVKSPDGDVHAMFDECSHAHVKLSEGDFDEATCSLECYLHGSHFDVRTGAALNPPAIQPVPVYPVRVEDDQILVDVENPLKEN</sequence>
<dbReference type="SUPFAM" id="SSF50022">
    <property type="entry name" value="ISP domain"/>
    <property type="match status" value="1"/>
</dbReference>
<dbReference type="GO" id="GO:0046872">
    <property type="term" value="F:metal ion binding"/>
    <property type="evidence" value="ECO:0007669"/>
    <property type="project" value="UniProtKB-KW"/>
</dbReference>
<organism evidence="6">
    <name type="scientific">Propionibacterium freudenreichii subsp. freudenreichii</name>
    <dbReference type="NCBI Taxonomy" id="66712"/>
    <lineage>
        <taxon>Bacteria</taxon>
        <taxon>Bacillati</taxon>
        <taxon>Actinomycetota</taxon>
        <taxon>Actinomycetes</taxon>
        <taxon>Propionibacteriales</taxon>
        <taxon>Propionibacteriaceae</taxon>
        <taxon>Propionibacterium</taxon>
    </lineage>
</organism>
<dbReference type="PROSITE" id="PS51296">
    <property type="entry name" value="RIESKE"/>
    <property type="match status" value="1"/>
</dbReference>
<dbReference type="InterPro" id="IPR036922">
    <property type="entry name" value="Rieske_2Fe-2S_sf"/>
</dbReference>
<dbReference type="AlphaFoldDB" id="A0A068VTF6"/>
<name>A0A068VTF6_PROFF</name>
<dbReference type="GO" id="GO:0051537">
    <property type="term" value="F:2 iron, 2 sulfur cluster binding"/>
    <property type="evidence" value="ECO:0007669"/>
    <property type="project" value="UniProtKB-KW"/>
</dbReference>
<evidence type="ECO:0000313" key="6">
    <source>
        <dbReference type="EMBL" id="CEP27420.1"/>
    </source>
</evidence>
<keyword evidence="4" id="KW-0411">Iron-sulfur</keyword>
<gene>
    <name evidence="6" type="ORF">PFCIRM138_01505</name>
</gene>
<feature type="domain" description="Rieske" evidence="5">
    <location>
        <begin position="4"/>
        <end position="106"/>
    </location>
</feature>
<dbReference type="PANTHER" id="PTHR21496">
    <property type="entry name" value="FERREDOXIN-RELATED"/>
    <property type="match status" value="1"/>
</dbReference>
<dbReference type="GO" id="GO:0016705">
    <property type="term" value="F:oxidoreductase activity, acting on paired donors, with incorporation or reduction of molecular oxygen"/>
    <property type="evidence" value="ECO:0007669"/>
    <property type="project" value="UniProtKB-ARBA"/>
</dbReference>
<accession>A0A068VTF6</accession>
<dbReference type="RefSeq" id="WP_013161363.1">
    <property type="nucleotide sequence ID" value="NZ_CP010341.1"/>
</dbReference>
<evidence type="ECO:0000256" key="2">
    <source>
        <dbReference type="ARBA" id="ARBA00022723"/>
    </source>
</evidence>
<evidence type="ECO:0000256" key="4">
    <source>
        <dbReference type="ARBA" id="ARBA00023014"/>
    </source>
</evidence>
<dbReference type="Pfam" id="PF00355">
    <property type="entry name" value="Rieske"/>
    <property type="match status" value="1"/>
</dbReference>
<dbReference type="PANTHER" id="PTHR21496:SF23">
    <property type="entry name" value="3-PHENYLPROPIONATE_CINNAMIC ACID DIOXYGENASE FERREDOXIN SUBUNIT"/>
    <property type="match status" value="1"/>
</dbReference>
<reference evidence="6" key="1">
    <citation type="submission" date="2014-08" db="EMBL/GenBank/DDBJ databases">
        <authorList>
            <person name="Falentin Helene"/>
        </authorList>
    </citation>
    <scope>NUCLEOTIDE SEQUENCE</scope>
</reference>